<organism evidence="2 3">
    <name type="scientific">Linnemannia exigua</name>
    <dbReference type="NCBI Taxonomy" id="604196"/>
    <lineage>
        <taxon>Eukaryota</taxon>
        <taxon>Fungi</taxon>
        <taxon>Fungi incertae sedis</taxon>
        <taxon>Mucoromycota</taxon>
        <taxon>Mortierellomycotina</taxon>
        <taxon>Mortierellomycetes</taxon>
        <taxon>Mortierellales</taxon>
        <taxon>Mortierellaceae</taxon>
        <taxon>Linnemannia</taxon>
    </lineage>
</organism>
<evidence type="ECO:0000313" key="3">
    <source>
        <dbReference type="Proteomes" id="UP001194580"/>
    </source>
</evidence>
<dbReference type="EMBL" id="JAAAIL010002464">
    <property type="protein sequence ID" value="KAG0257088.1"/>
    <property type="molecule type" value="Genomic_DNA"/>
</dbReference>
<gene>
    <name evidence="2" type="ORF">BGZ95_005328</name>
</gene>
<proteinExistence type="predicted"/>
<accession>A0AAD4H1B7</accession>
<feature type="region of interest" description="Disordered" evidence="1">
    <location>
        <begin position="125"/>
        <end position="171"/>
    </location>
</feature>
<feature type="region of interest" description="Disordered" evidence="1">
    <location>
        <begin position="320"/>
        <end position="342"/>
    </location>
</feature>
<protein>
    <submittedName>
        <fullName evidence="2">Uncharacterized protein</fullName>
    </submittedName>
</protein>
<reference evidence="2" key="1">
    <citation type="journal article" date="2020" name="Fungal Divers.">
        <title>Resolving the Mortierellaceae phylogeny through synthesis of multi-gene phylogenetics and phylogenomics.</title>
        <authorList>
            <person name="Vandepol N."/>
            <person name="Liber J."/>
            <person name="Desiro A."/>
            <person name="Na H."/>
            <person name="Kennedy M."/>
            <person name="Barry K."/>
            <person name="Grigoriev I.V."/>
            <person name="Miller A.N."/>
            <person name="O'Donnell K."/>
            <person name="Stajich J.E."/>
            <person name="Bonito G."/>
        </authorList>
    </citation>
    <scope>NUCLEOTIDE SEQUENCE</scope>
    <source>
        <strain evidence="2">NRRL 28262</strain>
    </source>
</reference>
<feature type="compositionally biased region" description="Low complexity" evidence="1">
    <location>
        <begin position="10"/>
        <end position="20"/>
    </location>
</feature>
<name>A0AAD4H1B7_9FUNG</name>
<comment type="caution">
    <text evidence="2">The sequence shown here is derived from an EMBL/GenBank/DDBJ whole genome shotgun (WGS) entry which is preliminary data.</text>
</comment>
<sequence length="342" mass="37931">MPFPVPATPSSTSSSSSSTSQLDHYTNLINGTISIAFLNTLNTFPSSDAFDALDLQSLPSLMSPDPSIYDHHSDSFDDDEDMDVYDIFASPTHGQSRPNPVLFDNQRLQQQQQQQQQYYRHLLLQQQQQQQQQHNNNNSSSHSQMQSFPPLEESAHVEEHKPKSPLQILRPNHPMVLQRTLSMPSLHQFFVNPLLQHQQQQQRLPQQSSQPLAESFASPLDQQSLVSAPVYASSSSVSSSPAYHVPGAARFAPLSEALIDPLDHYLASFQSQRSILENTIPAQDQDMDLMRLSSLILSPTSEQDDVTHAYAASASNSLFSSSLSWPSSSNSRECSPGLSPST</sequence>
<evidence type="ECO:0000313" key="2">
    <source>
        <dbReference type="EMBL" id="KAG0257088.1"/>
    </source>
</evidence>
<dbReference type="Proteomes" id="UP001194580">
    <property type="component" value="Unassembled WGS sequence"/>
</dbReference>
<feature type="non-terminal residue" evidence="2">
    <location>
        <position position="342"/>
    </location>
</feature>
<feature type="region of interest" description="Disordered" evidence="1">
    <location>
        <begin position="1"/>
        <end position="21"/>
    </location>
</feature>
<dbReference type="AlphaFoldDB" id="A0AAD4H1B7"/>
<feature type="compositionally biased region" description="Low complexity" evidence="1">
    <location>
        <begin position="320"/>
        <end position="331"/>
    </location>
</feature>
<feature type="compositionally biased region" description="Basic and acidic residues" evidence="1">
    <location>
        <begin position="153"/>
        <end position="162"/>
    </location>
</feature>
<keyword evidence="3" id="KW-1185">Reference proteome</keyword>
<feature type="compositionally biased region" description="Low complexity" evidence="1">
    <location>
        <begin position="125"/>
        <end position="144"/>
    </location>
</feature>
<evidence type="ECO:0000256" key="1">
    <source>
        <dbReference type="SAM" id="MobiDB-lite"/>
    </source>
</evidence>